<dbReference type="Pfam" id="PF02779">
    <property type="entry name" value="Transket_pyr"/>
    <property type="match status" value="1"/>
</dbReference>
<dbReference type="Gene3D" id="3.40.50.12470">
    <property type="match status" value="1"/>
</dbReference>
<gene>
    <name evidence="7" type="ORF">HERILL_LOCUS14253</name>
</gene>
<comment type="cofactor">
    <cofactor evidence="1">
        <name>thiamine diphosphate</name>
        <dbReference type="ChEBI" id="CHEBI:58937"/>
    </cofactor>
</comment>
<dbReference type="EMBL" id="LR899014">
    <property type="protein sequence ID" value="CAD7091854.1"/>
    <property type="molecule type" value="Genomic_DNA"/>
</dbReference>
<dbReference type="PANTHER" id="PTHR23152:SF4">
    <property type="entry name" value="2-OXOADIPATE DEHYDROGENASE COMPLEX COMPONENT E1"/>
    <property type="match status" value="1"/>
</dbReference>
<dbReference type="InterPro" id="IPR001017">
    <property type="entry name" value="DH_E1"/>
</dbReference>
<evidence type="ECO:0000313" key="7">
    <source>
        <dbReference type="EMBL" id="CAD7091854.1"/>
    </source>
</evidence>
<dbReference type="InParanoid" id="A0A7R8YZR5"/>
<dbReference type="Gene3D" id="3.40.50.970">
    <property type="match status" value="1"/>
</dbReference>
<dbReference type="GO" id="GO:0030976">
    <property type="term" value="F:thiamine pyrophosphate binding"/>
    <property type="evidence" value="ECO:0007669"/>
    <property type="project" value="InterPro"/>
</dbReference>
<dbReference type="Pfam" id="PF00676">
    <property type="entry name" value="E1_dh"/>
    <property type="match status" value="1"/>
</dbReference>
<dbReference type="Proteomes" id="UP000594454">
    <property type="component" value="Chromosome 6"/>
</dbReference>
<dbReference type="PANTHER" id="PTHR23152">
    <property type="entry name" value="2-OXOGLUTARATE DEHYDROGENASE"/>
    <property type="match status" value="1"/>
</dbReference>
<dbReference type="SMART" id="SM00861">
    <property type="entry name" value="Transket_pyr"/>
    <property type="match status" value="1"/>
</dbReference>
<dbReference type="InterPro" id="IPR005475">
    <property type="entry name" value="Transketolase-like_Pyr-bd"/>
</dbReference>
<dbReference type="InterPro" id="IPR011603">
    <property type="entry name" value="2oxoglutarate_DH_E1"/>
</dbReference>
<sequence length="972" mass="109504">MFTICCSNFGKNESVCASSTTALLTQRSSHLFAPHESIYSFVKMLLPNCVNISKLVLGVSTRSPNFLLQQKLAQRSYHSEKGVYGYRPLPKREFKISDEKLSARNSQPDIVRWVEGFRKHGHRLASIDPVNFKKLETSVDELSPAFYGLQSDTKADLSGIADALSGTKTIAEIEELLKKVYCGPISAEFSFIQNLEEREWLAARFEALNDQYVENKTKKEFLEILLKNQLFDNFLAVKFPTVKRYGGEGAEGSMVFYKQLLESAVEDELQNIVIGMQHRGRLNLLTTTFQVPPVKLFHKLQGNSEFPDDVKAMSDVIMHYHVSDDITVNGKSIHVNILRNPSHLEVVNAVSMGKTRSKQQSIRDGAYGDDAAKDFSTTVLNVQVHGDAAFTGQGINQECLMTARVPHFNVGGSIHLVVNNQVGFTTPADRGRSTRYVTDLAKSIDAPIFHVNGDDPESVFLVTKVAFDYQRTFRKDVFIDLNCFRRWGHNELDDPTFTNPALYSIIHNRRSVPDLYAQKLVEENVLDAKEIEDIKTQYNKFLNDELESTSTYTQKPCYYEKQWSGFVQAPNSITVWDTGLDYSLLAYIGNASVHYPPDFNIHPHLLKTHVSGRLKKIQQGQKIDWATAEALAIGSLMYQGHNVRISGEDVGRGTFSHRHVMLVDQKTNEMFIPLNSLKGGLGGKLEIANSILSEEAVLGYEYGMAIDNPNNLIIWEAQFGDFHNGAQIIFDTFIASGETKWMESNGLVVLLPHGYDGVASEHSSCRIERFLQLTDSRETAPDGDDINLHVINPTTPAQYYHALRRQILRNFRKPLIVVAPKVLLRLSDATSSHDDLAPGTHFKNVIGDDIANVQDVRKVIFCSGKHYYNLNSERLANRITDVAIIRLESLAPFPIKEIQTEIAKYKNCRKFIWSQEEARNMGAWSFVRPRFEYLTGKAIIYSGREEAPTAATGIGKVHRIEAEQVAKEPFQL</sequence>
<evidence type="ECO:0000259" key="6">
    <source>
        <dbReference type="SMART" id="SM00861"/>
    </source>
</evidence>
<keyword evidence="3" id="KW-0809">Transit peptide</keyword>
<dbReference type="NCBIfam" id="NF006914">
    <property type="entry name" value="PRK09404.1"/>
    <property type="match status" value="1"/>
</dbReference>
<protein>
    <recommendedName>
        <fullName evidence="6">Transketolase-like pyrimidine-binding domain-containing protein</fullName>
    </recommendedName>
</protein>
<keyword evidence="8" id="KW-1185">Reference proteome</keyword>
<evidence type="ECO:0000256" key="5">
    <source>
        <dbReference type="ARBA" id="ARBA00023052"/>
    </source>
</evidence>
<dbReference type="InterPro" id="IPR029061">
    <property type="entry name" value="THDP-binding"/>
</dbReference>
<dbReference type="AlphaFoldDB" id="A0A7R8YZR5"/>
<dbReference type="OrthoDB" id="413077at2759"/>
<evidence type="ECO:0000256" key="1">
    <source>
        <dbReference type="ARBA" id="ARBA00001964"/>
    </source>
</evidence>
<dbReference type="Gene3D" id="1.10.287.1150">
    <property type="entry name" value="TPP helical domain"/>
    <property type="match status" value="1"/>
</dbReference>
<dbReference type="Gene3D" id="3.40.50.11610">
    <property type="entry name" value="Multifunctional 2-oxoglutarate metabolism enzyme, C-terminal domain"/>
    <property type="match status" value="1"/>
</dbReference>
<accession>A0A7R8YZR5</accession>
<dbReference type="InterPro" id="IPR031717">
    <property type="entry name" value="ODO-1/KGD_C"/>
</dbReference>
<dbReference type="NCBIfam" id="TIGR00239">
    <property type="entry name" value="2oxo_dh_E1"/>
    <property type="match status" value="1"/>
</dbReference>
<evidence type="ECO:0000256" key="3">
    <source>
        <dbReference type="ARBA" id="ARBA00022946"/>
    </source>
</evidence>
<evidence type="ECO:0000313" key="8">
    <source>
        <dbReference type="Proteomes" id="UP000594454"/>
    </source>
</evidence>
<name>A0A7R8YZR5_HERIL</name>
<dbReference type="SUPFAM" id="SSF52518">
    <property type="entry name" value="Thiamin diphosphate-binding fold (THDP-binding)"/>
    <property type="match status" value="2"/>
</dbReference>
<feature type="domain" description="Transketolase-like pyrimidine-binding" evidence="6">
    <location>
        <begin position="623"/>
        <end position="826"/>
    </location>
</feature>
<dbReference type="PIRSF" id="PIRSF000157">
    <property type="entry name" value="Oxoglu_dh_E1"/>
    <property type="match status" value="1"/>
</dbReference>
<evidence type="ECO:0000256" key="4">
    <source>
        <dbReference type="ARBA" id="ARBA00023002"/>
    </source>
</evidence>
<proteinExistence type="inferred from homology"/>
<dbReference type="GO" id="GO:0016624">
    <property type="term" value="F:oxidoreductase activity, acting on the aldehyde or oxo group of donors, disulfide as acceptor"/>
    <property type="evidence" value="ECO:0007669"/>
    <property type="project" value="InterPro"/>
</dbReference>
<comment type="similarity">
    <text evidence="2">Belongs to the alpha-ketoglutarate dehydrogenase family.</text>
</comment>
<dbReference type="Pfam" id="PF16870">
    <property type="entry name" value="OxoGdeHyase_C"/>
    <property type="match status" value="1"/>
</dbReference>
<reference evidence="7 8" key="1">
    <citation type="submission" date="2020-11" db="EMBL/GenBank/DDBJ databases">
        <authorList>
            <person name="Wallbank WR R."/>
            <person name="Pardo Diaz C."/>
            <person name="Kozak K."/>
            <person name="Martin S."/>
            <person name="Jiggins C."/>
            <person name="Moest M."/>
            <person name="Warren A I."/>
            <person name="Generalovic N T."/>
            <person name="Byers J.R.P. K."/>
            <person name="Montejo-Kovacevich G."/>
            <person name="Yen C E."/>
        </authorList>
    </citation>
    <scope>NUCLEOTIDE SEQUENCE [LARGE SCALE GENOMIC DNA]</scope>
</reference>
<evidence type="ECO:0000256" key="2">
    <source>
        <dbReference type="ARBA" id="ARBA00006936"/>
    </source>
</evidence>
<dbReference type="InterPro" id="IPR042179">
    <property type="entry name" value="KGD_C_sf"/>
</dbReference>
<keyword evidence="5" id="KW-0786">Thiamine pyrophosphate</keyword>
<organism evidence="7 8">
    <name type="scientific">Hermetia illucens</name>
    <name type="common">Black soldier fly</name>
    <dbReference type="NCBI Taxonomy" id="343691"/>
    <lineage>
        <taxon>Eukaryota</taxon>
        <taxon>Metazoa</taxon>
        <taxon>Ecdysozoa</taxon>
        <taxon>Arthropoda</taxon>
        <taxon>Hexapoda</taxon>
        <taxon>Insecta</taxon>
        <taxon>Pterygota</taxon>
        <taxon>Neoptera</taxon>
        <taxon>Endopterygota</taxon>
        <taxon>Diptera</taxon>
        <taxon>Brachycera</taxon>
        <taxon>Stratiomyomorpha</taxon>
        <taxon>Stratiomyidae</taxon>
        <taxon>Hermetiinae</taxon>
        <taxon>Hermetia</taxon>
    </lineage>
</organism>
<dbReference type="CDD" id="cd02016">
    <property type="entry name" value="TPP_E1_OGDC_like"/>
    <property type="match status" value="1"/>
</dbReference>
<dbReference type="FunCoup" id="A0A7R8YZR5">
    <property type="interactions" value="276"/>
</dbReference>
<keyword evidence="4" id="KW-0560">Oxidoreductase</keyword>